<comment type="similarity">
    <text evidence="4">Belongs to the IspD/TarI cytidylyltransferase family. IspD subfamily.</text>
</comment>
<keyword evidence="5 9" id="KW-0808">Transferase</keyword>
<accession>W7CX49</accession>
<evidence type="ECO:0000256" key="9">
    <source>
        <dbReference type="HAMAP-Rule" id="MF_02068"/>
    </source>
</evidence>
<feature type="site" description="Positions ribitol 5-phosphate for the nucleophilic attack" evidence="9">
    <location>
        <position position="217"/>
    </location>
</feature>
<dbReference type="InterPro" id="IPR018294">
    <property type="entry name" value="ISPD_synthase_CS"/>
</dbReference>
<dbReference type="GO" id="GO:0050518">
    <property type="term" value="F:2-C-methyl-D-erythritol 4-phosphate cytidylyltransferase activity"/>
    <property type="evidence" value="ECO:0007669"/>
    <property type="project" value="UniProtKB-EC"/>
</dbReference>
<dbReference type="EC" id="2.7.7.40" evidence="9"/>
<evidence type="ECO:0000256" key="4">
    <source>
        <dbReference type="ARBA" id="ARBA00009789"/>
    </source>
</evidence>
<keyword evidence="7 9" id="KW-0777">Teichoic acid biosynthesis</keyword>
<protein>
    <recommendedName>
        <fullName evidence="9">Ribitol-5-phosphate cytidylyltransferase</fullName>
        <ecNumber evidence="9">2.7.7.40</ecNumber>
    </recommendedName>
</protein>
<evidence type="ECO:0000256" key="6">
    <source>
        <dbReference type="ARBA" id="ARBA00022695"/>
    </source>
</evidence>
<comment type="function">
    <text evidence="9">Catalyzes the transfer of the cytidylyl group of CTP to D-ribitol 5-phosphate.</text>
</comment>
<dbReference type="PATRIC" id="fig|1265861.3.peg.1902"/>
<dbReference type="STRING" id="1265861.BCAMP_09710"/>
<dbReference type="GO" id="GO:1902012">
    <property type="term" value="P:poly(ribitol phosphate) teichoic acid biosynthetic process"/>
    <property type="evidence" value="ECO:0007669"/>
    <property type="project" value="UniProtKB-UniRule"/>
</dbReference>
<evidence type="ECO:0000256" key="3">
    <source>
        <dbReference type="ARBA" id="ARBA00004787"/>
    </source>
</evidence>
<dbReference type="AlphaFoldDB" id="W7CX49"/>
<gene>
    <name evidence="10" type="primary">ispD</name>
    <name evidence="9" type="synonym">tarI</name>
    <name evidence="10" type="ORF">BCAMP_09710</name>
</gene>
<dbReference type="CDD" id="cd02516">
    <property type="entry name" value="CDP-ME_synthetase"/>
    <property type="match status" value="1"/>
</dbReference>
<reference evidence="10 11" key="1">
    <citation type="submission" date="2012-12" db="EMBL/GenBank/DDBJ databases">
        <title>Novel taxa of Listeriaceae from agricultural environments in the United States.</title>
        <authorList>
            <person name="den Bakker H.C."/>
            <person name="Allred A."/>
            <person name="Warchocki S."/>
            <person name="Wright E.M."/>
            <person name="Burrell A."/>
            <person name="Nightingale K.K."/>
            <person name="Kephart D."/>
            <person name="Wiedmann M."/>
        </authorList>
    </citation>
    <scope>NUCLEOTIDE SEQUENCE [LARGE SCALE GENOMIC DNA]</scope>
    <source>
        <strain evidence="10 11">FSL F6-1037</strain>
    </source>
</reference>
<dbReference type="PANTHER" id="PTHR32125:SF8">
    <property type="entry name" value="RIBITOL-5-PHOSPHATE CYTIDYLYLTRANSFERASE"/>
    <property type="match status" value="1"/>
</dbReference>
<dbReference type="PANTHER" id="PTHR32125">
    <property type="entry name" value="2-C-METHYL-D-ERYTHRITOL 4-PHOSPHATE CYTIDYLYLTRANSFERASE, CHLOROPLASTIC"/>
    <property type="match status" value="1"/>
</dbReference>
<dbReference type="InterPro" id="IPR034709">
    <property type="entry name" value="TarI"/>
</dbReference>
<dbReference type="GO" id="GO:0071555">
    <property type="term" value="P:cell wall organization"/>
    <property type="evidence" value="ECO:0007669"/>
    <property type="project" value="UniProtKB-KW"/>
</dbReference>
<evidence type="ECO:0000313" key="11">
    <source>
        <dbReference type="Proteomes" id="UP000019243"/>
    </source>
</evidence>
<comment type="caution">
    <text evidence="10">The sequence shown here is derived from an EMBL/GenBank/DDBJ whole genome shotgun (WGS) entry which is preliminary data.</text>
</comment>
<comment type="catalytic activity">
    <reaction evidence="9">
        <text>D-ribitol 5-phosphate + CTP + H(+) = CDP-L-ribitol + diphosphate</text>
        <dbReference type="Rhea" id="RHEA:12456"/>
        <dbReference type="ChEBI" id="CHEBI:15378"/>
        <dbReference type="ChEBI" id="CHEBI:33019"/>
        <dbReference type="ChEBI" id="CHEBI:37563"/>
        <dbReference type="ChEBI" id="CHEBI:57608"/>
        <dbReference type="ChEBI" id="CHEBI:57695"/>
        <dbReference type="EC" id="2.7.7.40"/>
    </reaction>
</comment>
<feature type="binding site" evidence="9">
    <location>
        <begin position="7"/>
        <end position="10"/>
    </location>
    <ligand>
        <name>CTP</name>
        <dbReference type="ChEBI" id="CHEBI:37563"/>
    </ligand>
</feature>
<evidence type="ECO:0000313" key="10">
    <source>
        <dbReference type="EMBL" id="EUJ37628.1"/>
    </source>
</evidence>
<comment type="function">
    <text evidence="2">Catalyzes the formation of 4-diphosphocytidyl-2-C-methyl-D-erythritol from CTP and 2-C-methyl-D-erythritol 4-phosphate (MEP).</text>
</comment>
<dbReference type="EMBL" id="AODH01000040">
    <property type="protein sequence ID" value="EUJ37628.1"/>
    <property type="molecule type" value="Genomic_DNA"/>
</dbReference>
<evidence type="ECO:0000256" key="5">
    <source>
        <dbReference type="ARBA" id="ARBA00022679"/>
    </source>
</evidence>
<dbReference type="UniPathway" id="UPA00790"/>
<evidence type="ECO:0000256" key="7">
    <source>
        <dbReference type="ARBA" id="ARBA00022944"/>
    </source>
</evidence>
<dbReference type="PROSITE" id="PS01295">
    <property type="entry name" value="ISPD"/>
    <property type="match status" value="1"/>
</dbReference>
<dbReference type="InterPro" id="IPR029044">
    <property type="entry name" value="Nucleotide-diphossugar_trans"/>
</dbReference>
<comment type="pathway">
    <text evidence="9">Cell wall biogenesis; poly(ribitol phosphate) teichoic acid biosynthesis.</text>
</comment>
<keyword evidence="8 9" id="KW-0961">Cell wall biogenesis/degradation</keyword>
<comment type="pathway">
    <text evidence="3">Isoprenoid biosynthesis; isopentenyl diphosphate biosynthesis via DXP pathway; isopentenyl diphosphate from 1-deoxy-D-xylulose 5-phosphate: step 2/6.</text>
</comment>
<feature type="site" description="Transition state stabilizer" evidence="9">
    <location>
        <position position="22"/>
    </location>
</feature>
<feature type="site" description="Positions ribitol 5-phosphate for the nucleophilic attack" evidence="9">
    <location>
        <position position="160"/>
    </location>
</feature>
<name>W7CX49_9LIST</name>
<organism evidence="10 11">
    <name type="scientific">Brochothrix campestris FSL F6-1037</name>
    <dbReference type="NCBI Taxonomy" id="1265861"/>
    <lineage>
        <taxon>Bacteria</taxon>
        <taxon>Bacillati</taxon>
        <taxon>Bacillota</taxon>
        <taxon>Bacilli</taxon>
        <taxon>Bacillales</taxon>
        <taxon>Listeriaceae</taxon>
        <taxon>Brochothrix</taxon>
    </lineage>
</organism>
<evidence type="ECO:0000256" key="2">
    <source>
        <dbReference type="ARBA" id="ARBA00002459"/>
    </source>
</evidence>
<comment type="caution">
    <text evidence="9">Lacks conserved residue(s) required for the propagation of feature annotation.</text>
</comment>
<dbReference type="RefSeq" id="WP_035315113.1">
    <property type="nucleotide sequence ID" value="NZ_AODH01000040.1"/>
</dbReference>
<proteinExistence type="inferred from homology"/>
<keyword evidence="6 9" id="KW-0548">Nucleotidyltransferase</keyword>
<evidence type="ECO:0000256" key="8">
    <source>
        <dbReference type="ARBA" id="ARBA00023316"/>
    </source>
</evidence>
<dbReference type="Proteomes" id="UP000019243">
    <property type="component" value="Unassembled WGS sequence"/>
</dbReference>
<dbReference type="OrthoDB" id="9806837at2"/>
<comment type="similarity">
    <text evidence="9">Belongs to the IspD/TarI cytidylyltransferase family. TarI subfamily.</text>
</comment>
<dbReference type="SUPFAM" id="SSF53448">
    <property type="entry name" value="Nucleotide-diphospho-sugar transferases"/>
    <property type="match status" value="1"/>
</dbReference>
<sequence>MIYAEILAGGIGSRMGNVNMPKQFLKLGNKPIIIHTIEKFVLNNRFDKIFIVVHPEWLVHAKNLLKTYGLTDERLMILSGGTDRSESLLAGPRYLQAEGLLTAEDVIITHDSVRPFITHRIIEDNIDSVLKYDAVDTVIGAIDTIVASEDGEFIQSIPNRDHMYQGQTPQSFNVAKLVRLFDDLSEDAKAILSDGCKVFILSGEKVKLVEGEVSNIKVTNPYDFNVANHMIEGDKDDQPSL</sequence>
<dbReference type="Gene3D" id="3.90.550.10">
    <property type="entry name" value="Spore Coat Polysaccharide Biosynthesis Protein SpsA, Chain A"/>
    <property type="match status" value="1"/>
</dbReference>
<feature type="site" description="Transition state stabilizer" evidence="9">
    <location>
        <position position="14"/>
    </location>
</feature>
<dbReference type="NCBIfam" id="NF001183">
    <property type="entry name" value="PRK00155.1-3"/>
    <property type="match status" value="1"/>
</dbReference>
<dbReference type="InterPro" id="IPR034683">
    <property type="entry name" value="IspD/TarI"/>
</dbReference>
<dbReference type="GO" id="GO:0008299">
    <property type="term" value="P:isoprenoid biosynthetic process"/>
    <property type="evidence" value="ECO:0007669"/>
    <property type="project" value="InterPro"/>
</dbReference>
<dbReference type="GO" id="GO:0047349">
    <property type="term" value="F:D-ribitol-5-phosphate cytidylyltransferase activity"/>
    <property type="evidence" value="ECO:0007669"/>
    <property type="project" value="UniProtKB-UniRule"/>
</dbReference>
<dbReference type="InterPro" id="IPR050088">
    <property type="entry name" value="IspD/TarI_cytidylyltransf_bact"/>
</dbReference>
<feature type="binding site" evidence="9">
    <location>
        <position position="112"/>
    </location>
    <ligand>
        <name>CTP</name>
        <dbReference type="ChEBI" id="CHEBI:37563"/>
    </ligand>
</feature>
<comment type="catalytic activity">
    <reaction evidence="1">
        <text>2-C-methyl-D-erythritol 4-phosphate + CTP + H(+) = 4-CDP-2-C-methyl-D-erythritol + diphosphate</text>
        <dbReference type="Rhea" id="RHEA:13429"/>
        <dbReference type="ChEBI" id="CHEBI:15378"/>
        <dbReference type="ChEBI" id="CHEBI:33019"/>
        <dbReference type="ChEBI" id="CHEBI:37563"/>
        <dbReference type="ChEBI" id="CHEBI:57823"/>
        <dbReference type="ChEBI" id="CHEBI:58262"/>
        <dbReference type="EC" id="2.7.7.60"/>
    </reaction>
</comment>
<evidence type="ECO:0000256" key="1">
    <source>
        <dbReference type="ARBA" id="ARBA00001282"/>
    </source>
</evidence>
<dbReference type="HAMAP" id="MF_02068">
    <property type="entry name" value="TarI"/>
    <property type="match status" value="1"/>
</dbReference>
<dbReference type="FunFam" id="3.90.550.10:FF:000003">
    <property type="entry name" value="2-C-methyl-D-erythritol 4-phosphate cytidylyltransferase"/>
    <property type="match status" value="1"/>
</dbReference>
<keyword evidence="11" id="KW-1185">Reference proteome</keyword>
<dbReference type="Pfam" id="PF01128">
    <property type="entry name" value="IspD"/>
    <property type="match status" value="1"/>
</dbReference>